<sequence length="238" mass="26591">MAVAGWFSGQYVEGLAAVAARTPDNVTAASHFDSLAWPVRILFIVHITFGGVALAIGPFQFSKRLRGRGIRTHRIVGRVYVTAVLTSAVTGATTSLWNSLGIRGVFGYFALDVLWAWTAWLAYRAARERRIREHQAWMIRNFAVTYAAVTLRAALPVLILLQLPFHPHESFARLFDNSIHTIAPWLGWLINIVIAEWLIARRGLPGVRWETFQEGHEKRPARRETHVGNAAASGRTPC</sequence>
<gene>
    <name evidence="3" type="ORF">BV401_02240</name>
</gene>
<dbReference type="Pfam" id="PF10067">
    <property type="entry name" value="DUF2306"/>
    <property type="match status" value="1"/>
</dbReference>
<evidence type="ECO:0000256" key="2">
    <source>
        <dbReference type="SAM" id="Phobius"/>
    </source>
</evidence>
<evidence type="ECO:0008006" key="5">
    <source>
        <dbReference type="Google" id="ProtNLM"/>
    </source>
</evidence>
<keyword evidence="2" id="KW-1133">Transmembrane helix</keyword>
<dbReference type="EMBL" id="CP019458">
    <property type="protein sequence ID" value="AQA09481.1"/>
    <property type="molecule type" value="Genomic_DNA"/>
</dbReference>
<keyword evidence="2" id="KW-0812">Transmembrane</keyword>
<feature type="compositionally biased region" description="Basic and acidic residues" evidence="1">
    <location>
        <begin position="215"/>
        <end position="226"/>
    </location>
</feature>
<evidence type="ECO:0000256" key="1">
    <source>
        <dbReference type="SAM" id="MobiDB-lite"/>
    </source>
</evidence>
<feature type="transmembrane region" description="Helical" evidence="2">
    <location>
        <begin position="105"/>
        <end position="123"/>
    </location>
</feature>
<keyword evidence="2" id="KW-0472">Membrane</keyword>
<reference evidence="3 4" key="1">
    <citation type="journal article" date="2017" name="J. Biotechnol.">
        <title>The complete genome sequence of Streptomyces autolyticus CGMCC 0516, the producer of geldanamycin, autolytimycin, reblastatin and elaiophylin.</title>
        <authorList>
            <person name="Yin M."/>
            <person name="Jiang M."/>
            <person name="Ren Z."/>
            <person name="Dong Y."/>
            <person name="Lu T."/>
        </authorList>
    </citation>
    <scope>NUCLEOTIDE SEQUENCE [LARGE SCALE GENOMIC DNA]</scope>
    <source>
        <strain evidence="3 4">CGMCC0516</strain>
    </source>
</reference>
<feature type="region of interest" description="Disordered" evidence="1">
    <location>
        <begin position="215"/>
        <end position="238"/>
    </location>
</feature>
<dbReference type="InterPro" id="IPR018750">
    <property type="entry name" value="DUF2306_membrane"/>
</dbReference>
<evidence type="ECO:0000313" key="3">
    <source>
        <dbReference type="EMBL" id="AQA09481.1"/>
    </source>
</evidence>
<organism evidence="3 4">
    <name type="scientific">Streptomyces autolyticus</name>
    <dbReference type="NCBI Taxonomy" id="75293"/>
    <lineage>
        <taxon>Bacteria</taxon>
        <taxon>Bacillati</taxon>
        <taxon>Actinomycetota</taxon>
        <taxon>Actinomycetes</taxon>
        <taxon>Kitasatosporales</taxon>
        <taxon>Streptomycetaceae</taxon>
        <taxon>Streptomyces</taxon>
    </lineage>
</organism>
<feature type="transmembrane region" description="Helical" evidence="2">
    <location>
        <begin position="41"/>
        <end position="59"/>
    </location>
</feature>
<accession>A0ABM6H6G3</accession>
<protein>
    <recommendedName>
        <fullName evidence="5">DUF2306 domain-containing protein</fullName>
    </recommendedName>
</protein>
<evidence type="ECO:0000313" key="4">
    <source>
        <dbReference type="Proteomes" id="UP000187851"/>
    </source>
</evidence>
<feature type="transmembrane region" description="Helical" evidence="2">
    <location>
        <begin position="143"/>
        <end position="162"/>
    </location>
</feature>
<proteinExistence type="predicted"/>
<name>A0ABM6H6G3_9ACTN</name>
<dbReference type="Proteomes" id="UP000187851">
    <property type="component" value="Chromosome"/>
</dbReference>
<feature type="transmembrane region" description="Helical" evidence="2">
    <location>
        <begin position="79"/>
        <end position="99"/>
    </location>
</feature>
<keyword evidence="4" id="KW-1185">Reference proteome</keyword>
<feature type="transmembrane region" description="Helical" evidence="2">
    <location>
        <begin position="182"/>
        <end position="200"/>
    </location>
</feature>